<dbReference type="InterPro" id="IPR001608">
    <property type="entry name" value="Ala_racemase_N"/>
</dbReference>
<evidence type="ECO:0000259" key="2">
    <source>
        <dbReference type="Pfam" id="PF01168"/>
    </source>
</evidence>
<evidence type="ECO:0000313" key="3">
    <source>
        <dbReference type="EMBL" id="KUG27962.1"/>
    </source>
</evidence>
<dbReference type="Pfam" id="PF01168">
    <property type="entry name" value="Ala_racemase_N"/>
    <property type="match status" value="1"/>
</dbReference>
<accession>A0A0W8G497</accession>
<dbReference type="GO" id="GO:0030170">
    <property type="term" value="F:pyridoxal phosphate binding"/>
    <property type="evidence" value="ECO:0007669"/>
    <property type="project" value="InterPro"/>
</dbReference>
<dbReference type="InterPro" id="IPR029066">
    <property type="entry name" value="PLP-binding_barrel"/>
</dbReference>
<dbReference type="SUPFAM" id="SSF51419">
    <property type="entry name" value="PLP-binding barrel"/>
    <property type="match status" value="1"/>
</dbReference>
<gene>
    <name evidence="3" type="ORF">ASZ90_002184</name>
</gene>
<sequence length="232" mass="24744">MNDESGAQGRLALVRERIARACATVGRDPAGVTLVAVSKFHPPEAVAALLACGQRIFGESYVQEALPKMEALAHTDIQWHFIGRLQKNKAKFAVGRFALIHTVDSVELAQTLQKRALAAGIVQPVLIQVNVDDEPQKAGVSESLAPELAEAVCGIANLNLRGLMVLPRALDDPQAARPAFAALRVLRDALAVRLGRGLPVLSMGMSGDLEPAIEEGATHVRVGTDLFGPRRV</sequence>
<organism evidence="3">
    <name type="scientific">hydrocarbon metagenome</name>
    <dbReference type="NCBI Taxonomy" id="938273"/>
    <lineage>
        <taxon>unclassified sequences</taxon>
        <taxon>metagenomes</taxon>
        <taxon>ecological metagenomes</taxon>
    </lineage>
</organism>
<feature type="domain" description="Alanine racemase N-terminal" evidence="2">
    <location>
        <begin position="17"/>
        <end position="229"/>
    </location>
</feature>
<dbReference type="AlphaFoldDB" id="A0A0W8G497"/>
<dbReference type="CDD" id="cd00635">
    <property type="entry name" value="PLPDE_III_YBL036c_like"/>
    <property type="match status" value="1"/>
</dbReference>
<dbReference type="FunFam" id="3.20.20.10:FF:000018">
    <property type="entry name" value="Pyridoxal phosphate homeostasis protein"/>
    <property type="match status" value="1"/>
</dbReference>
<dbReference type="EMBL" id="LNQE01000273">
    <property type="protein sequence ID" value="KUG27962.1"/>
    <property type="molecule type" value="Genomic_DNA"/>
</dbReference>
<dbReference type="InterPro" id="IPR011078">
    <property type="entry name" value="PyrdxlP_homeostasis"/>
</dbReference>
<dbReference type="Gene3D" id="3.20.20.10">
    <property type="entry name" value="Alanine racemase"/>
    <property type="match status" value="1"/>
</dbReference>
<keyword evidence="1" id="KW-0663">Pyridoxal phosphate</keyword>
<reference evidence="3" key="1">
    <citation type="journal article" date="2015" name="Proc. Natl. Acad. Sci. U.S.A.">
        <title>Networks of energetic and metabolic interactions define dynamics in microbial communities.</title>
        <authorList>
            <person name="Embree M."/>
            <person name="Liu J.K."/>
            <person name="Al-Bassam M.M."/>
            <person name="Zengler K."/>
        </authorList>
    </citation>
    <scope>NUCLEOTIDE SEQUENCE</scope>
</reference>
<name>A0A0W8G497_9ZZZZ</name>
<dbReference type="PANTHER" id="PTHR10146">
    <property type="entry name" value="PROLINE SYNTHETASE CO-TRANSCRIBED BACTERIAL HOMOLOG PROTEIN"/>
    <property type="match status" value="1"/>
</dbReference>
<dbReference type="HAMAP" id="MF_02087">
    <property type="entry name" value="PLP_homeostasis"/>
    <property type="match status" value="1"/>
</dbReference>
<dbReference type="NCBIfam" id="TIGR00044">
    <property type="entry name" value="YggS family pyridoxal phosphate-dependent enzyme"/>
    <property type="match status" value="1"/>
</dbReference>
<comment type="caution">
    <text evidence="3">The sequence shown here is derived from an EMBL/GenBank/DDBJ whole genome shotgun (WGS) entry which is preliminary data.</text>
</comment>
<proteinExistence type="inferred from homology"/>
<evidence type="ECO:0000256" key="1">
    <source>
        <dbReference type="ARBA" id="ARBA00022898"/>
    </source>
</evidence>
<protein>
    <recommendedName>
        <fullName evidence="2">Alanine racemase N-terminal domain-containing protein</fullName>
    </recommendedName>
</protein>
<dbReference type="PIRSF" id="PIRSF004848">
    <property type="entry name" value="YBL036c_PLPDEIII"/>
    <property type="match status" value="1"/>
</dbReference>
<dbReference type="PANTHER" id="PTHR10146:SF14">
    <property type="entry name" value="PYRIDOXAL PHOSPHATE HOMEOSTASIS PROTEIN"/>
    <property type="match status" value="1"/>
</dbReference>